<dbReference type="PROSITE" id="PS51257">
    <property type="entry name" value="PROKAR_LIPOPROTEIN"/>
    <property type="match status" value="1"/>
</dbReference>
<protein>
    <recommendedName>
        <fullName evidence="1">BIG2 domain-containing protein</fullName>
    </recommendedName>
</protein>
<dbReference type="SMART" id="SM00635">
    <property type="entry name" value="BID_2"/>
    <property type="match status" value="1"/>
</dbReference>
<dbReference type="Proteomes" id="UP000177905">
    <property type="component" value="Unassembled WGS sequence"/>
</dbReference>
<name>A0A1F4S8J7_UNCSA</name>
<dbReference type="InterPro" id="IPR008969">
    <property type="entry name" value="CarboxyPept-like_regulatory"/>
</dbReference>
<evidence type="ECO:0000259" key="1">
    <source>
        <dbReference type="SMART" id="SM00635"/>
    </source>
</evidence>
<evidence type="ECO:0000313" key="3">
    <source>
        <dbReference type="Proteomes" id="UP000177905"/>
    </source>
</evidence>
<sequence>MKKLLFVLFLFVIVFVVGCGQSVENIVENSTELKISPESAELYVGQTQQFTISGMVLKSDTSYPASWEVIGGIGTIDATGLFTATETGEGTISVAIDGMKGSSDVVVTTRSVSGVVKEQNIYSLDNMAPVAGASVMVGEKYVFTLSDGSYNIENYSSDEKKISAWAQGYYPIVFDLESREMSLSLLYPDLINAPYYNTVSFINAKIVDKDGNHLQVDSSQVKMAIEWGSQRSFSCDTNGVMSIEVSNYRNKDIHGSLNGFICLMVEQVDGTYKSGFKEFTVDVADTIIDVGEISLSLDALTVSGTISTVEGVPFDEIAFGKFNYYYNSIYLFDSYNENPNFGEVDNNNYLVRVPKLEAGNKFCFDFSSYGYDYSHGHGLYIDKFKYLDDFSGLNNKYNVELLSPIVVISPVNNQTYSISTPRIEWESQGDGYCYLVIIAENNKPGMNFCFVTKNNYIDCPDFPEGSGAEKYNLQNGKTYGINISAFQSSKDINFSDISLKKMFDGMMEVKGFYGTTFSIGQGASVTAKRSRKQSAKKEKYQWNPFGDYFRGIGIYR</sequence>
<feature type="domain" description="BIG2" evidence="1">
    <location>
        <begin position="29"/>
        <end position="106"/>
    </location>
</feature>
<dbReference type="AlphaFoldDB" id="A0A1F4S8J7"/>
<dbReference type="EMBL" id="MEUA01000003">
    <property type="protein sequence ID" value="OGC16775.1"/>
    <property type="molecule type" value="Genomic_DNA"/>
</dbReference>
<proteinExistence type="predicted"/>
<gene>
    <name evidence="2" type="ORF">A2290_00255</name>
</gene>
<dbReference type="SUPFAM" id="SSF49464">
    <property type="entry name" value="Carboxypeptidase regulatory domain-like"/>
    <property type="match status" value="1"/>
</dbReference>
<comment type="caution">
    <text evidence="2">The sequence shown here is derived from an EMBL/GenBank/DDBJ whole genome shotgun (WGS) entry which is preliminary data.</text>
</comment>
<organism evidence="2 3">
    <name type="scientific">candidate division WOR-1 bacterium RIFOXYB2_FULL_36_35</name>
    <dbReference type="NCBI Taxonomy" id="1802578"/>
    <lineage>
        <taxon>Bacteria</taxon>
        <taxon>Bacillati</taxon>
        <taxon>Saganbacteria</taxon>
    </lineage>
</organism>
<accession>A0A1F4S8J7</accession>
<reference evidence="2 3" key="1">
    <citation type="journal article" date="2016" name="Nat. Commun.">
        <title>Thousands of microbial genomes shed light on interconnected biogeochemical processes in an aquifer system.</title>
        <authorList>
            <person name="Anantharaman K."/>
            <person name="Brown C.T."/>
            <person name="Hug L.A."/>
            <person name="Sharon I."/>
            <person name="Castelle C.J."/>
            <person name="Probst A.J."/>
            <person name="Thomas B.C."/>
            <person name="Singh A."/>
            <person name="Wilkins M.J."/>
            <person name="Karaoz U."/>
            <person name="Brodie E.L."/>
            <person name="Williams K.H."/>
            <person name="Hubbard S.S."/>
            <person name="Banfield J.F."/>
        </authorList>
    </citation>
    <scope>NUCLEOTIDE SEQUENCE [LARGE SCALE GENOMIC DNA]</scope>
</reference>
<evidence type="ECO:0000313" key="2">
    <source>
        <dbReference type="EMBL" id="OGC16775.1"/>
    </source>
</evidence>
<dbReference type="InterPro" id="IPR003343">
    <property type="entry name" value="Big_2"/>
</dbReference>
<dbReference type="Gene3D" id="2.60.40.1080">
    <property type="match status" value="1"/>
</dbReference>